<keyword evidence="1" id="KW-1133">Transmembrane helix</keyword>
<keyword evidence="3" id="KW-1185">Reference proteome</keyword>
<feature type="transmembrane region" description="Helical" evidence="1">
    <location>
        <begin position="74"/>
        <end position="90"/>
    </location>
</feature>
<reference evidence="2 3" key="1">
    <citation type="submission" date="2010-12" db="EMBL/GenBank/DDBJ databases">
        <title>The Genome Sequence of Neisseria mucosa strain C102.</title>
        <authorList>
            <consortium name="The Broad Institute Genome Sequencing Platform"/>
            <person name="Earl A."/>
            <person name="Ward D."/>
            <person name="Feldgarden M."/>
            <person name="Gevers D."/>
            <person name="Sibley C.D."/>
            <person name="Field T.R."/>
            <person name="Grinwis M."/>
            <person name="Eshaghurshan C.S."/>
            <person name="Surette M."/>
            <person name="Young S.K."/>
            <person name="Zeng Q."/>
            <person name="Gargeya S."/>
            <person name="Fitzgerald M."/>
            <person name="Haas B."/>
            <person name="Abouelleil A."/>
            <person name="Alvarado L."/>
            <person name="Arachchi H.M."/>
            <person name="Berlin A."/>
            <person name="Brown A."/>
            <person name="Chapman S.B."/>
            <person name="Chen Z."/>
            <person name="Dunbar C."/>
            <person name="Freedman E."/>
            <person name="Gearin G."/>
            <person name="Gellesch M."/>
            <person name="Goldberg J."/>
            <person name="Griggs A."/>
            <person name="Gujja S."/>
            <person name="Heilman E."/>
            <person name="Heiman D."/>
            <person name="Howarth C."/>
            <person name="Larson L."/>
            <person name="Lui A."/>
            <person name="MacDonald P.J.P."/>
            <person name="Mehta T."/>
            <person name="Montmayeur A."/>
            <person name="Murphy C."/>
            <person name="Neiman D."/>
            <person name="Pearson M."/>
            <person name="Priest M."/>
            <person name="Roberts A."/>
            <person name="Saif S."/>
            <person name="Shea T."/>
            <person name="Shenoy N."/>
            <person name="Sisk P."/>
            <person name="Stolte C."/>
            <person name="Sykes S."/>
            <person name="White J."/>
            <person name="Yandava C."/>
            <person name="Nusbaum C."/>
            <person name="Birren B."/>
        </authorList>
    </citation>
    <scope>NUCLEOTIDE SEQUENCE [LARGE SCALE GENOMIC DNA]</scope>
    <source>
        <strain evidence="2 3">C102</strain>
    </source>
</reference>
<protein>
    <submittedName>
        <fullName evidence="2">Uncharacterized protein</fullName>
    </submittedName>
</protein>
<evidence type="ECO:0000313" key="3">
    <source>
        <dbReference type="Proteomes" id="UP000003612"/>
    </source>
</evidence>
<organism evidence="2 3">
    <name type="scientific">Neisseria mucosa C102</name>
    <dbReference type="NCBI Taxonomy" id="435832"/>
    <lineage>
        <taxon>Bacteria</taxon>
        <taxon>Pseudomonadati</taxon>
        <taxon>Pseudomonadota</taxon>
        <taxon>Betaproteobacteria</taxon>
        <taxon>Neisseriales</taxon>
        <taxon>Neisseriaceae</taxon>
        <taxon>Neisseria</taxon>
    </lineage>
</organism>
<proteinExistence type="predicted"/>
<feature type="transmembrane region" description="Helical" evidence="1">
    <location>
        <begin position="42"/>
        <end position="62"/>
    </location>
</feature>
<name>A0ABN0CA67_NEIMU</name>
<evidence type="ECO:0000256" key="1">
    <source>
        <dbReference type="SAM" id="Phobius"/>
    </source>
</evidence>
<keyword evidence="1" id="KW-0472">Membrane</keyword>
<feature type="transmembrane region" description="Helical" evidence="1">
    <location>
        <begin position="188"/>
        <end position="206"/>
    </location>
</feature>
<feature type="transmembrane region" description="Helical" evidence="1">
    <location>
        <begin position="144"/>
        <end position="168"/>
    </location>
</feature>
<gene>
    <name evidence="2" type="ORF">HMPREF0604_01699</name>
</gene>
<comment type="caution">
    <text evidence="2">The sequence shown here is derived from an EMBL/GenBank/DDBJ whole genome shotgun (WGS) entry which is preliminary data.</text>
</comment>
<feature type="transmembrane region" description="Helical" evidence="1">
    <location>
        <begin position="115"/>
        <end position="138"/>
    </location>
</feature>
<dbReference type="RefSeq" id="WP_003748840.1">
    <property type="nucleotide sequence ID" value="NZ_GL635795.1"/>
</dbReference>
<feature type="transmembrane region" description="Helical" evidence="1">
    <location>
        <begin position="218"/>
        <end position="241"/>
    </location>
</feature>
<dbReference type="EMBL" id="ACRG01000016">
    <property type="protein sequence ID" value="EFV80178.1"/>
    <property type="molecule type" value="Genomic_DNA"/>
</dbReference>
<evidence type="ECO:0000313" key="2">
    <source>
        <dbReference type="EMBL" id="EFV80178.1"/>
    </source>
</evidence>
<keyword evidence="1" id="KW-0812">Transmembrane</keyword>
<accession>A0ABN0CA67</accession>
<sequence length="253" mass="28553">MENQIHTSLEVRYHEPERLPASAGIKWITDAFGIFKLHPWKWMGVLSIYLIVGLVVSIVDFLEINVLSSLKNIVFGWVGLCLLGGTMYAAKNADNGKAFDVECFFVVFQDKKISFFILFLVQTLFAIVGDFFIISLYFLGHWAVILSTVLFTSITLFVFLLTPALIVLDGLNPWEAIKANVKSTMCNIPSMIVYIGSVALFSSMWINLGNMLLSIFKHWIVIIILFLPVVTILLLSPYIAYRSIYPNGRIVKS</sequence>
<dbReference type="Proteomes" id="UP000003612">
    <property type="component" value="Unassembled WGS sequence"/>
</dbReference>